<sequence length="123" mass="13563">MKERSRKEKVVHSDAARIARRTSPPRHPDPDEESPLVEVPHVAELRARVACRVPPHALRPRVLRLRSSVQVRLSNRPPGTGSHLRADFSARIPVLLAASATITARPGPLGPYGGLRLFRLKPG</sequence>
<evidence type="ECO:0000313" key="3">
    <source>
        <dbReference type="Proteomes" id="UP000466442"/>
    </source>
</evidence>
<reference evidence="2" key="1">
    <citation type="journal article" date="2021" name="Mol. Ecol. Resour.">
        <title>Apolygus lucorum genome provides insights into omnivorousness and mesophyll feeding.</title>
        <authorList>
            <person name="Liu Y."/>
            <person name="Liu H."/>
            <person name="Wang H."/>
            <person name="Huang T."/>
            <person name="Liu B."/>
            <person name="Yang B."/>
            <person name="Yin L."/>
            <person name="Li B."/>
            <person name="Zhang Y."/>
            <person name="Zhang S."/>
            <person name="Jiang F."/>
            <person name="Zhang X."/>
            <person name="Ren Y."/>
            <person name="Wang B."/>
            <person name="Wang S."/>
            <person name="Lu Y."/>
            <person name="Wu K."/>
            <person name="Fan W."/>
            <person name="Wang G."/>
        </authorList>
    </citation>
    <scope>NUCLEOTIDE SEQUENCE</scope>
    <source>
        <strain evidence="2">12Hb</strain>
    </source>
</reference>
<feature type="region of interest" description="Disordered" evidence="1">
    <location>
        <begin position="1"/>
        <end position="36"/>
    </location>
</feature>
<accession>A0A8S9X2L5</accession>
<gene>
    <name evidence="2" type="ORF">GE061_003640</name>
</gene>
<dbReference type="AlphaFoldDB" id="A0A8S9X2L5"/>
<dbReference type="Proteomes" id="UP000466442">
    <property type="component" value="Unassembled WGS sequence"/>
</dbReference>
<organism evidence="2 3">
    <name type="scientific">Apolygus lucorum</name>
    <name type="common">Small green plant bug</name>
    <name type="synonym">Lygocoris lucorum</name>
    <dbReference type="NCBI Taxonomy" id="248454"/>
    <lineage>
        <taxon>Eukaryota</taxon>
        <taxon>Metazoa</taxon>
        <taxon>Ecdysozoa</taxon>
        <taxon>Arthropoda</taxon>
        <taxon>Hexapoda</taxon>
        <taxon>Insecta</taxon>
        <taxon>Pterygota</taxon>
        <taxon>Neoptera</taxon>
        <taxon>Paraneoptera</taxon>
        <taxon>Hemiptera</taxon>
        <taxon>Heteroptera</taxon>
        <taxon>Panheteroptera</taxon>
        <taxon>Cimicomorpha</taxon>
        <taxon>Miridae</taxon>
        <taxon>Mirini</taxon>
        <taxon>Apolygus</taxon>
    </lineage>
</organism>
<protein>
    <submittedName>
        <fullName evidence="2">Uncharacterized protein</fullName>
    </submittedName>
</protein>
<evidence type="ECO:0000313" key="2">
    <source>
        <dbReference type="EMBL" id="KAF6203222.1"/>
    </source>
</evidence>
<dbReference type="EMBL" id="WIXP02000011">
    <property type="protein sequence ID" value="KAF6203222.1"/>
    <property type="molecule type" value="Genomic_DNA"/>
</dbReference>
<evidence type="ECO:0000256" key="1">
    <source>
        <dbReference type="SAM" id="MobiDB-lite"/>
    </source>
</evidence>
<keyword evidence="3" id="KW-1185">Reference proteome</keyword>
<proteinExistence type="predicted"/>
<name>A0A8S9X2L5_APOLU</name>
<feature type="compositionally biased region" description="Basic and acidic residues" evidence="1">
    <location>
        <begin position="1"/>
        <end position="17"/>
    </location>
</feature>
<comment type="caution">
    <text evidence="2">The sequence shown here is derived from an EMBL/GenBank/DDBJ whole genome shotgun (WGS) entry which is preliminary data.</text>
</comment>